<dbReference type="InterPro" id="IPR050397">
    <property type="entry name" value="Env_Response_Regulators"/>
</dbReference>
<dbReference type="PANTHER" id="PTHR24567:SF26">
    <property type="entry name" value="REGULATORY PROTEIN YEIL"/>
    <property type="match status" value="1"/>
</dbReference>
<dbReference type="GO" id="GO:0005829">
    <property type="term" value="C:cytosol"/>
    <property type="evidence" value="ECO:0007669"/>
    <property type="project" value="TreeGrafter"/>
</dbReference>
<dbReference type="InterPro" id="IPR000595">
    <property type="entry name" value="cNMP-bd_dom"/>
</dbReference>
<dbReference type="InterPro" id="IPR036390">
    <property type="entry name" value="WH_DNA-bd_sf"/>
</dbReference>
<dbReference type="PROSITE" id="PS00042">
    <property type="entry name" value="HTH_CRP_1"/>
    <property type="match status" value="1"/>
</dbReference>
<sequence length="205" mass="23265">MDKIAERATTKVFKRSDYLFRAQEKDDTLYIVNRGKVRIFLLSESGKEQLIRILHPGDFMGEWTIFNPGGVHEAYAQATQDTVVCTIGQADIQAFLTDYPTITMKLLAEMSQRLESSERQTVKVAEDQVGNRLIMFLAENVVGPASEQIIELEMTRKDIASYLGTTPETISRKFKELEQAGLIEQLTPKKIKIVDVDDLLLYSDQ</sequence>
<dbReference type="InterPro" id="IPR018490">
    <property type="entry name" value="cNMP-bd_dom_sf"/>
</dbReference>
<dbReference type="PANTHER" id="PTHR24567">
    <property type="entry name" value="CRP FAMILY TRANSCRIPTIONAL REGULATORY PROTEIN"/>
    <property type="match status" value="1"/>
</dbReference>
<dbReference type="OrthoDB" id="9798104at2"/>
<dbReference type="Pfam" id="PF13545">
    <property type="entry name" value="HTH_Crp_2"/>
    <property type="match status" value="1"/>
</dbReference>
<protein>
    <submittedName>
        <fullName evidence="6">Crp/Fnr family transcriptional regulator</fullName>
    </submittedName>
</protein>
<dbReference type="Gene3D" id="2.60.120.10">
    <property type="entry name" value="Jelly Rolls"/>
    <property type="match status" value="1"/>
</dbReference>
<dbReference type="PRINTS" id="PR00034">
    <property type="entry name" value="HTHCRP"/>
</dbReference>
<name>A0A5R9DVJ8_9LACT</name>
<dbReference type="GO" id="GO:0003700">
    <property type="term" value="F:DNA-binding transcription factor activity"/>
    <property type="evidence" value="ECO:0007669"/>
    <property type="project" value="InterPro"/>
</dbReference>
<dbReference type="Pfam" id="PF00027">
    <property type="entry name" value="cNMP_binding"/>
    <property type="match status" value="1"/>
</dbReference>
<organism evidence="6 7">
    <name type="scientific">Ruoffia tabacinasalis</name>
    <dbReference type="NCBI Taxonomy" id="87458"/>
    <lineage>
        <taxon>Bacteria</taxon>
        <taxon>Bacillati</taxon>
        <taxon>Bacillota</taxon>
        <taxon>Bacilli</taxon>
        <taxon>Lactobacillales</taxon>
        <taxon>Aerococcaceae</taxon>
        <taxon>Ruoffia</taxon>
    </lineage>
</organism>
<evidence type="ECO:0000256" key="3">
    <source>
        <dbReference type="ARBA" id="ARBA00023163"/>
    </source>
</evidence>
<comment type="caution">
    <text evidence="6">The sequence shown here is derived from an EMBL/GenBank/DDBJ whole genome shotgun (WGS) entry which is preliminary data.</text>
</comment>
<gene>
    <name evidence="6" type="ORF">FEZ33_09430</name>
</gene>
<dbReference type="CDD" id="cd00038">
    <property type="entry name" value="CAP_ED"/>
    <property type="match status" value="1"/>
</dbReference>
<evidence type="ECO:0000259" key="5">
    <source>
        <dbReference type="PROSITE" id="PS51063"/>
    </source>
</evidence>
<dbReference type="InterPro" id="IPR018335">
    <property type="entry name" value="Tscrpt_reg_HTH_Crp-type_CS"/>
</dbReference>
<dbReference type="PROSITE" id="PS51063">
    <property type="entry name" value="HTH_CRP_2"/>
    <property type="match status" value="1"/>
</dbReference>
<dbReference type="SUPFAM" id="SSF46785">
    <property type="entry name" value="Winged helix' DNA-binding domain"/>
    <property type="match status" value="1"/>
</dbReference>
<proteinExistence type="predicted"/>
<evidence type="ECO:0000256" key="2">
    <source>
        <dbReference type="ARBA" id="ARBA00023125"/>
    </source>
</evidence>
<dbReference type="SMART" id="SM00419">
    <property type="entry name" value="HTH_CRP"/>
    <property type="match status" value="1"/>
</dbReference>
<dbReference type="AlphaFoldDB" id="A0A5R9DVJ8"/>
<evidence type="ECO:0000259" key="4">
    <source>
        <dbReference type="PROSITE" id="PS50042"/>
    </source>
</evidence>
<accession>A0A5R9DVJ8</accession>
<evidence type="ECO:0000313" key="7">
    <source>
        <dbReference type="Proteomes" id="UP000306420"/>
    </source>
</evidence>
<reference evidence="6 7" key="1">
    <citation type="submission" date="2019-05" db="EMBL/GenBank/DDBJ databases">
        <title>The metagenome of a microbial culture collection derived from dairy environment covers the genomic content of the human microbiome.</title>
        <authorList>
            <person name="Roder T."/>
            <person name="Wuthrich D."/>
            <person name="Sattari Z."/>
            <person name="Von Ah U."/>
            <person name="Bar C."/>
            <person name="Ronchi F."/>
            <person name="Macpherson A.J."/>
            <person name="Ganal-Vonarburg S.C."/>
            <person name="Bruggmann R."/>
            <person name="Vergeres G."/>
        </authorList>
    </citation>
    <scope>NUCLEOTIDE SEQUENCE [LARGE SCALE GENOMIC DNA]</scope>
    <source>
        <strain evidence="6 7">FAM 24227</strain>
    </source>
</reference>
<dbReference type="SMART" id="SM00100">
    <property type="entry name" value="cNMP"/>
    <property type="match status" value="1"/>
</dbReference>
<keyword evidence="1" id="KW-0805">Transcription regulation</keyword>
<keyword evidence="2" id="KW-0238">DNA-binding</keyword>
<keyword evidence="3" id="KW-0804">Transcription</keyword>
<dbReference type="InterPro" id="IPR014710">
    <property type="entry name" value="RmlC-like_jellyroll"/>
</dbReference>
<dbReference type="CDD" id="cd00092">
    <property type="entry name" value="HTH_CRP"/>
    <property type="match status" value="1"/>
</dbReference>
<dbReference type="GO" id="GO:0003677">
    <property type="term" value="F:DNA binding"/>
    <property type="evidence" value="ECO:0007669"/>
    <property type="project" value="UniProtKB-KW"/>
</dbReference>
<dbReference type="Proteomes" id="UP000306420">
    <property type="component" value="Unassembled WGS sequence"/>
</dbReference>
<evidence type="ECO:0000313" key="6">
    <source>
        <dbReference type="EMBL" id="TLQ40125.1"/>
    </source>
</evidence>
<evidence type="ECO:0000256" key="1">
    <source>
        <dbReference type="ARBA" id="ARBA00023015"/>
    </source>
</evidence>
<feature type="domain" description="HTH crp-type" evidence="5">
    <location>
        <begin position="123"/>
        <end position="197"/>
    </location>
</feature>
<feature type="domain" description="Cyclic nucleotide-binding" evidence="4">
    <location>
        <begin position="1"/>
        <end position="113"/>
    </location>
</feature>
<dbReference type="InterPro" id="IPR012318">
    <property type="entry name" value="HTH_CRP"/>
</dbReference>
<dbReference type="SUPFAM" id="SSF51206">
    <property type="entry name" value="cAMP-binding domain-like"/>
    <property type="match status" value="1"/>
</dbReference>
<dbReference type="PROSITE" id="PS50042">
    <property type="entry name" value="CNMP_BINDING_3"/>
    <property type="match status" value="1"/>
</dbReference>
<dbReference type="EMBL" id="VBSP01000038">
    <property type="protein sequence ID" value="TLQ40125.1"/>
    <property type="molecule type" value="Genomic_DNA"/>
</dbReference>